<evidence type="ECO:0000313" key="2">
    <source>
        <dbReference type="EMBL" id="EAY27272.1"/>
    </source>
</evidence>
<dbReference type="InterPro" id="IPR011990">
    <property type="entry name" value="TPR-like_helical_dom_sf"/>
</dbReference>
<keyword evidence="1" id="KW-0472">Membrane</keyword>
<evidence type="ECO:0000256" key="1">
    <source>
        <dbReference type="SAM" id="Phobius"/>
    </source>
</evidence>
<evidence type="ECO:0000313" key="3">
    <source>
        <dbReference type="Proteomes" id="UP000004095"/>
    </source>
</evidence>
<accession>A1ZQW7</accession>
<organism evidence="2 3">
    <name type="scientific">Microscilla marina ATCC 23134</name>
    <dbReference type="NCBI Taxonomy" id="313606"/>
    <lineage>
        <taxon>Bacteria</taxon>
        <taxon>Pseudomonadati</taxon>
        <taxon>Bacteroidota</taxon>
        <taxon>Cytophagia</taxon>
        <taxon>Cytophagales</taxon>
        <taxon>Microscillaceae</taxon>
        <taxon>Microscilla</taxon>
    </lineage>
</organism>
<comment type="caution">
    <text evidence="2">The sequence shown here is derived from an EMBL/GenBank/DDBJ whole genome shotgun (WGS) entry which is preliminary data.</text>
</comment>
<feature type="transmembrane region" description="Helical" evidence="1">
    <location>
        <begin position="31"/>
        <end position="54"/>
    </location>
</feature>
<dbReference type="EMBL" id="AAWS01000025">
    <property type="protein sequence ID" value="EAY27272.1"/>
    <property type="molecule type" value="Genomic_DNA"/>
</dbReference>
<sequence length="171" mass="19631">MFTLKVRLLLGTAALLATVFSLFYQNYPSTILYIACIAVLVVGYYRNGTVWLALQQLRRQKYDKANEYLSEIKQPERLAKSQKGYYYFIKAFVAMSKDDIHTAETMFNQALEFGVRTQNNEALVYLHLADIKVVHKDKAAAEAYLQKLQALKYRANLQSFINEVNEGVAEL</sequence>
<keyword evidence="3" id="KW-1185">Reference proteome</keyword>
<dbReference type="RefSeq" id="WP_002699967.1">
    <property type="nucleotide sequence ID" value="NZ_AAWS01000025.1"/>
</dbReference>
<dbReference type="Gene3D" id="1.25.40.10">
    <property type="entry name" value="Tetratricopeptide repeat domain"/>
    <property type="match status" value="1"/>
</dbReference>
<dbReference type="AlphaFoldDB" id="A1ZQW7"/>
<gene>
    <name evidence="2" type="ORF">M23134_06582</name>
</gene>
<dbReference type="OrthoDB" id="1432556at2"/>
<keyword evidence="1" id="KW-0812">Transmembrane</keyword>
<dbReference type="Proteomes" id="UP000004095">
    <property type="component" value="Unassembled WGS sequence"/>
</dbReference>
<protein>
    <recommendedName>
        <fullName evidence="4">Tetratricopeptide repeat domain protein</fullName>
    </recommendedName>
</protein>
<dbReference type="SUPFAM" id="SSF48452">
    <property type="entry name" value="TPR-like"/>
    <property type="match status" value="1"/>
</dbReference>
<dbReference type="eggNOG" id="ENOG50316MP">
    <property type="taxonomic scope" value="Bacteria"/>
</dbReference>
<name>A1ZQW7_MICM2</name>
<evidence type="ECO:0008006" key="4">
    <source>
        <dbReference type="Google" id="ProtNLM"/>
    </source>
</evidence>
<keyword evidence="1" id="KW-1133">Transmembrane helix</keyword>
<reference evidence="2 3" key="1">
    <citation type="submission" date="2007-01" db="EMBL/GenBank/DDBJ databases">
        <authorList>
            <person name="Haygood M."/>
            <person name="Podell S."/>
            <person name="Anderson C."/>
            <person name="Hopkinson B."/>
            <person name="Roe K."/>
            <person name="Barbeau K."/>
            <person name="Gaasterland T."/>
            <person name="Ferriera S."/>
            <person name="Johnson J."/>
            <person name="Kravitz S."/>
            <person name="Beeson K."/>
            <person name="Sutton G."/>
            <person name="Rogers Y.-H."/>
            <person name="Friedman R."/>
            <person name="Frazier M."/>
            <person name="Venter J.C."/>
        </authorList>
    </citation>
    <scope>NUCLEOTIDE SEQUENCE [LARGE SCALE GENOMIC DNA]</scope>
    <source>
        <strain evidence="2 3">ATCC 23134</strain>
    </source>
</reference>
<proteinExistence type="predicted"/>